<feature type="signal peptide" evidence="1">
    <location>
        <begin position="1"/>
        <end position="21"/>
    </location>
</feature>
<protein>
    <submittedName>
        <fullName evidence="2">Uncharacterized protein</fullName>
    </submittedName>
</protein>
<proteinExistence type="predicted"/>
<evidence type="ECO:0000256" key="1">
    <source>
        <dbReference type="SAM" id="SignalP"/>
    </source>
</evidence>
<dbReference type="Proteomes" id="UP000646548">
    <property type="component" value="Unassembled WGS sequence"/>
</dbReference>
<name>A0A834FRL6_ORYME</name>
<keyword evidence="1" id="KW-0732">Signal</keyword>
<gene>
    <name evidence="2" type="ORF">FQA47_001443</name>
</gene>
<sequence length="108" mass="11902">MTSSRWMILVCFSLISVFGTGETLTIILPEKSVSQSSLPAIINEMTKAISDLNASHKKLLLQQKGSVCSCASLQKKFIADISSLRKKNAGKLIKINIFKNQIHVLIIK</sequence>
<feature type="chain" id="PRO_5032681592" evidence="1">
    <location>
        <begin position="22"/>
        <end position="108"/>
    </location>
</feature>
<accession>A0A834FRL6</accession>
<evidence type="ECO:0000313" key="3">
    <source>
        <dbReference type="Proteomes" id="UP000646548"/>
    </source>
</evidence>
<organism evidence="2 3">
    <name type="scientific">Oryzias melastigma</name>
    <name type="common">Marine medaka</name>
    <dbReference type="NCBI Taxonomy" id="30732"/>
    <lineage>
        <taxon>Eukaryota</taxon>
        <taxon>Metazoa</taxon>
        <taxon>Chordata</taxon>
        <taxon>Craniata</taxon>
        <taxon>Vertebrata</taxon>
        <taxon>Euteleostomi</taxon>
        <taxon>Actinopterygii</taxon>
        <taxon>Neopterygii</taxon>
        <taxon>Teleostei</taxon>
        <taxon>Neoteleostei</taxon>
        <taxon>Acanthomorphata</taxon>
        <taxon>Ovalentaria</taxon>
        <taxon>Atherinomorphae</taxon>
        <taxon>Beloniformes</taxon>
        <taxon>Adrianichthyidae</taxon>
        <taxon>Oryziinae</taxon>
        <taxon>Oryzias</taxon>
    </lineage>
</organism>
<reference evidence="2" key="1">
    <citation type="journal article" name="BMC Genomics">
        <title>Long-read sequencing and de novo genome assembly of marine medaka (Oryzias melastigma).</title>
        <authorList>
            <person name="Liang P."/>
            <person name="Saqib H.S.A."/>
            <person name="Ni X."/>
            <person name="Shen Y."/>
        </authorList>
    </citation>
    <scope>NUCLEOTIDE SEQUENCE</scope>
    <source>
        <strain evidence="2">Bigg-433</strain>
    </source>
</reference>
<dbReference type="EMBL" id="WKFB01000015">
    <property type="protein sequence ID" value="KAF6739094.1"/>
    <property type="molecule type" value="Genomic_DNA"/>
</dbReference>
<evidence type="ECO:0000313" key="2">
    <source>
        <dbReference type="EMBL" id="KAF6739094.1"/>
    </source>
</evidence>
<dbReference type="AlphaFoldDB" id="A0A834FRL6"/>
<comment type="caution">
    <text evidence="2">The sequence shown here is derived from an EMBL/GenBank/DDBJ whole genome shotgun (WGS) entry which is preliminary data.</text>
</comment>